<accession>A0ABR4A5E2</accession>
<name>A0ABR4A5E2_9LECA</name>
<evidence type="ECO:0000256" key="1">
    <source>
        <dbReference type="SAM" id="MobiDB-lite"/>
    </source>
</evidence>
<evidence type="ECO:0000313" key="3">
    <source>
        <dbReference type="EMBL" id="KAL2040704.1"/>
    </source>
</evidence>
<gene>
    <name evidence="3" type="ORF">N7G274_006683</name>
</gene>
<sequence>MTTHGNVGSRYDADFQPPVRVSKGFEEAWFYALNTSIYGVCPSPSGVKYLFQHGYCSRWQYPRLWKREVSGIISNHLYAHGSALWSLPDADTPLLGPVSWARISFLSAIQLALVGNVSPWWRLDCSCLDRAVTILPFHKFCAEIIWRRISETQISDVIFFLISLHVLVFVLYYRRKFFPGSTPTISMGTVLSKFRHSLEPPLGHSKRRIRWTCKCGQRLYDDLQEIRPEAAAQLEYELNRRYNNVGSKSSNGGQGSRGDCERNRQENPASSNVTSWWSPSSWGSAQSSSLRFLGRQNVPGDDVETAMKEPQTESIFLLLCIPHLRWASKLVHMDVHKLRSDQSFFEELGSHYRSMRGLWTSWFSLKQLTRIQFVQFELHKNELVDIRKLNDLPPETSDDYRYRPVPPEVIPPIGENLLMHLYDHPEDADDDGFCLDRVPKKLRERLTCSQRIGWGVNFSEGLNVKRVCVLGLIGLFTSAAFGIAWSIKRNDVQGGFGVAALY</sequence>
<feature type="region of interest" description="Disordered" evidence="1">
    <location>
        <begin position="245"/>
        <end position="281"/>
    </location>
</feature>
<keyword evidence="2" id="KW-0812">Transmembrane</keyword>
<proteinExistence type="predicted"/>
<keyword evidence="2" id="KW-1133">Transmembrane helix</keyword>
<evidence type="ECO:0000256" key="2">
    <source>
        <dbReference type="SAM" id="Phobius"/>
    </source>
</evidence>
<comment type="caution">
    <text evidence="3">The sequence shown here is derived from an EMBL/GenBank/DDBJ whole genome shotgun (WGS) entry which is preliminary data.</text>
</comment>
<feature type="compositionally biased region" description="Low complexity" evidence="1">
    <location>
        <begin position="270"/>
        <end position="281"/>
    </location>
</feature>
<dbReference type="EMBL" id="JBEFKJ010000020">
    <property type="protein sequence ID" value="KAL2040704.1"/>
    <property type="molecule type" value="Genomic_DNA"/>
</dbReference>
<keyword evidence="4" id="KW-1185">Reference proteome</keyword>
<dbReference type="Proteomes" id="UP001590950">
    <property type="component" value="Unassembled WGS sequence"/>
</dbReference>
<organism evidence="3 4">
    <name type="scientific">Stereocaulon virgatum</name>
    <dbReference type="NCBI Taxonomy" id="373712"/>
    <lineage>
        <taxon>Eukaryota</taxon>
        <taxon>Fungi</taxon>
        <taxon>Dikarya</taxon>
        <taxon>Ascomycota</taxon>
        <taxon>Pezizomycotina</taxon>
        <taxon>Lecanoromycetes</taxon>
        <taxon>OSLEUM clade</taxon>
        <taxon>Lecanoromycetidae</taxon>
        <taxon>Lecanorales</taxon>
        <taxon>Lecanorineae</taxon>
        <taxon>Stereocaulaceae</taxon>
        <taxon>Stereocaulon</taxon>
    </lineage>
</organism>
<reference evidence="3 4" key="1">
    <citation type="submission" date="2024-09" db="EMBL/GenBank/DDBJ databases">
        <title>Rethinking Asexuality: The Enigmatic Case of Functional Sexual Genes in Lepraria (Stereocaulaceae).</title>
        <authorList>
            <person name="Doellman M."/>
            <person name="Sun Y."/>
            <person name="Barcenas-Pena A."/>
            <person name="Lumbsch H.T."/>
            <person name="Grewe F."/>
        </authorList>
    </citation>
    <scope>NUCLEOTIDE SEQUENCE [LARGE SCALE GENOMIC DNA]</scope>
    <source>
        <strain evidence="3 4">Mercado 3170</strain>
    </source>
</reference>
<protein>
    <submittedName>
        <fullName evidence="3">Uncharacterized protein</fullName>
    </submittedName>
</protein>
<evidence type="ECO:0000313" key="4">
    <source>
        <dbReference type="Proteomes" id="UP001590950"/>
    </source>
</evidence>
<feature type="transmembrane region" description="Helical" evidence="2">
    <location>
        <begin position="157"/>
        <end position="173"/>
    </location>
</feature>
<keyword evidence="2" id="KW-0472">Membrane</keyword>